<sequence length="180" mass="19508">MAPSALLAGSPLSVAELSAALLDGDLARISRTAYASSALPPSVLLRASAAREFVPDGYAATRTTAAWIHGALAREPDPHHAHVLEGVPLKRHWRHGLVAHTWRIPLVDVTRIATTSVTTLERTYYDVARASIEDPTSSDAAEALEGFLGLREHHDDFLAWLSQGRRLKFTKQVAALLTMS</sequence>
<protein>
    <recommendedName>
        <fullName evidence="3">AbiEi antitoxin C-terminal domain-containing protein</fullName>
    </recommendedName>
</protein>
<dbReference type="EMBL" id="DXAM01000075">
    <property type="protein sequence ID" value="HJA04260.1"/>
    <property type="molecule type" value="Genomic_DNA"/>
</dbReference>
<proteinExistence type="predicted"/>
<evidence type="ECO:0008006" key="3">
    <source>
        <dbReference type="Google" id="ProtNLM"/>
    </source>
</evidence>
<evidence type="ECO:0000313" key="1">
    <source>
        <dbReference type="EMBL" id="HJA04260.1"/>
    </source>
</evidence>
<reference evidence="1" key="2">
    <citation type="submission" date="2021-04" db="EMBL/GenBank/DDBJ databases">
        <authorList>
            <person name="Gilroy R."/>
        </authorList>
    </citation>
    <scope>NUCLEOTIDE SEQUENCE</scope>
    <source>
        <strain evidence="1">ChiHjej8B7-3636</strain>
    </source>
</reference>
<dbReference type="AlphaFoldDB" id="A0A9D2KGR3"/>
<gene>
    <name evidence="1" type="ORF">H9800_05310</name>
</gene>
<organism evidence="1 2">
    <name type="scientific">Candidatus Microbacterium stercoravium</name>
    <dbReference type="NCBI Taxonomy" id="2838697"/>
    <lineage>
        <taxon>Bacteria</taxon>
        <taxon>Bacillati</taxon>
        <taxon>Actinomycetota</taxon>
        <taxon>Actinomycetes</taxon>
        <taxon>Micrococcales</taxon>
        <taxon>Microbacteriaceae</taxon>
        <taxon>Microbacterium</taxon>
    </lineage>
</organism>
<reference evidence="1" key="1">
    <citation type="journal article" date="2021" name="PeerJ">
        <title>Extensive microbial diversity within the chicken gut microbiome revealed by metagenomics and culture.</title>
        <authorList>
            <person name="Gilroy R."/>
            <person name="Ravi A."/>
            <person name="Getino M."/>
            <person name="Pursley I."/>
            <person name="Horton D.L."/>
            <person name="Alikhan N.F."/>
            <person name="Baker D."/>
            <person name="Gharbi K."/>
            <person name="Hall N."/>
            <person name="Watson M."/>
            <person name="Adriaenssens E.M."/>
            <person name="Foster-Nyarko E."/>
            <person name="Jarju S."/>
            <person name="Secka A."/>
            <person name="Antonio M."/>
            <person name="Oren A."/>
            <person name="Chaudhuri R.R."/>
            <person name="La Ragione R."/>
            <person name="Hildebrand F."/>
            <person name="Pallen M.J."/>
        </authorList>
    </citation>
    <scope>NUCLEOTIDE SEQUENCE</scope>
    <source>
        <strain evidence="1">ChiHjej8B7-3636</strain>
    </source>
</reference>
<dbReference type="Proteomes" id="UP000824220">
    <property type="component" value="Unassembled WGS sequence"/>
</dbReference>
<evidence type="ECO:0000313" key="2">
    <source>
        <dbReference type="Proteomes" id="UP000824220"/>
    </source>
</evidence>
<comment type="caution">
    <text evidence="1">The sequence shown here is derived from an EMBL/GenBank/DDBJ whole genome shotgun (WGS) entry which is preliminary data.</text>
</comment>
<name>A0A9D2KGR3_9MICO</name>
<accession>A0A9D2KGR3</accession>